<sequence>MPSNTNYITDISTILAGHPIQNYLPILFISMELQLPIVITLLILLLMVIIQKRKKSKIRLPPGPWKLPVIGSLHHLVSGLPHHSLRDLAKKHGPIMHLNLGEISAIVISSPKIAKEVMKTHDLTFADRPSIMVSDILSYNCTDIVFSPYGDYWRQLRKICILELLSVKRVLSFRSVREEEVSNLTRSISMSISGAGFGEVAVNLSEKFESLSNDITLRAAFGKKLKDNHALISLMSQALQLGSGFGVVDLFPSKKFLHVISGTKSRLEKIHMNIDKILNDVLEEHKENKKVAYKGKSEEDLADVLLRLQESGDLDFPITTENIKAVIMDMFFAGSEASATMLEWAMAELMKHPKEMKEVQDEVREVFRGKLNIDEAEIHKLTYLKLVIKETLRLHPPAPLLAPRECREKCEINGYEIPVKTKVIVNSWAIGRDPEYWKNAESFEPKRFKGMDVDYKGTNFEFIPFGAGRRMCPGILFGIATVELPLAQLLYHFDWKLPNGAKQEELDMTESFGGTARPKNNLYFVPTLYTHLPVNNVVE</sequence>
<dbReference type="SUPFAM" id="SSF48264">
    <property type="entry name" value="Cytochrome P450"/>
    <property type="match status" value="1"/>
</dbReference>
<dbReference type="PROSITE" id="PS00086">
    <property type="entry name" value="CYTOCHROME_P450"/>
    <property type="match status" value="1"/>
</dbReference>
<organism evidence="11 12">
    <name type="scientific">Kingdonia uniflora</name>
    <dbReference type="NCBI Taxonomy" id="39325"/>
    <lineage>
        <taxon>Eukaryota</taxon>
        <taxon>Viridiplantae</taxon>
        <taxon>Streptophyta</taxon>
        <taxon>Embryophyta</taxon>
        <taxon>Tracheophyta</taxon>
        <taxon>Spermatophyta</taxon>
        <taxon>Magnoliopsida</taxon>
        <taxon>Ranunculales</taxon>
        <taxon>Circaeasteraceae</taxon>
        <taxon>Kingdonia</taxon>
    </lineage>
</organism>
<dbReference type="PANTHER" id="PTHR47955:SF8">
    <property type="entry name" value="CYTOCHROME P450 71D11-LIKE"/>
    <property type="match status" value="1"/>
</dbReference>
<comment type="similarity">
    <text evidence="2 9">Belongs to the cytochrome P450 family.</text>
</comment>
<evidence type="ECO:0000256" key="6">
    <source>
        <dbReference type="ARBA" id="ARBA00023004"/>
    </source>
</evidence>
<dbReference type="CDD" id="cd11072">
    <property type="entry name" value="CYP71-like"/>
    <property type="match status" value="1"/>
</dbReference>
<dbReference type="GO" id="GO:0020037">
    <property type="term" value="F:heme binding"/>
    <property type="evidence" value="ECO:0007669"/>
    <property type="project" value="InterPro"/>
</dbReference>
<evidence type="ECO:0000313" key="11">
    <source>
        <dbReference type="EMBL" id="KAF6164529.1"/>
    </source>
</evidence>
<feature type="transmembrane region" description="Helical" evidence="10">
    <location>
        <begin position="33"/>
        <end position="50"/>
    </location>
</feature>
<dbReference type="EMBL" id="JACGCM010000926">
    <property type="protein sequence ID" value="KAF6164529.1"/>
    <property type="molecule type" value="Genomic_DNA"/>
</dbReference>
<evidence type="ECO:0000256" key="1">
    <source>
        <dbReference type="ARBA" id="ARBA00001971"/>
    </source>
</evidence>
<dbReference type="InterPro" id="IPR001128">
    <property type="entry name" value="Cyt_P450"/>
</dbReference>
<dbReference type="InterPro" id="IPR036396">
    <property type="entry name" value="Cyt_P450_sf"/>
</dbReference>
<keyword evidence="10" id="KW-0472">Membrane</keyword>
<dbReference type="PRINTS" id="PR00385">
    <property type="entry name" value="P450"/>
</dbReference>
<dbReference type="OrthoDB" id="1470350at2759"/>
<keyword evidence="3 8" id="KW-0349">Heme</keyword>
<keyword evidence="4 8" id="KW-0479">Metal-binding</keyword>
<protein>
    <recommendedName>
        <fullName evidence="13">Cytochrome P450</fullName>
    </recommendedName>
</protein>
<keyword evidence="6 8" id="KW-0408">Iron</keyword>
<evidence type="ECO:0000256" key="2">
    <source>
        <dbReference type="ARBA" id="ARBA00010617"/>
    </source>
</evidence>
<dbReference type="GO" id="GO:0005506">
    <property type="term" value="F:iron ion binding"/>
    <property type="evidence" value="ECO:0007669"/>
    <property type="project" value="InterPro"/>
</dbReference>
<dbReference type="InterPro" id="IPR002401">
    <property type="entry name" value="Cyt_P450_E_grp-I"/>
</dbReference>
<evidence type="ECO:0000256" key="10">
    <source>
        <dbReference type="SAM" id="Phobius"/>
    </source>
</evidence>
<evidence type="ECO:0000313" key="12">
    <source>
        <dbReference type="Proteomes" id="UP000541444"/>
    </source>
</evidence>
<gene>
    <name evidence="11" type="ORF">GIB67_025355</name>
</gene>
<evidence type="ECO:0000256" key="4">
    <source>
        <dbReference type="ARBA" id="ARBA00022723"/>
    </source>
</evidence>
<dbReference type="Gene3D" id="1.10.630.10">
    <property type="entry name" value="Cytochrome P450"/>
    <property type="match status" value="1"/>
</dbReference>
<keyword evidence="10" id="KW-0812">Transmembrane</keyword>
<dbReference type="PRINTS" id="PR00463">
    <property type="entry name" value="EP450I"/>
</dbReference>
<keyword evidence="5 9" id="KW-0560">Oxidoreductase</keyword>
<comment type="caution">
    <text evidence="11">The sequence shown here is derived from an EMBL/GenBank/DDBJ whole genome shotgun (WGS) entry which is preliminary data.</text>
</comment>
<proteinExistence type="inferred from homology"/>
<dbReference type="GO" id="GO:0016705">
    <property type="term" value="F:oxidoreductase activity, acting on paired donors, with incorporation or reduction of molecular oxygen"/>
    <property type="evidence" value="ECO:0007669"/>
    <property type="project" value="InterPro"/>
</dbReference>
<keyword evidence="10" id="KW-1133">Transmembrane helix</keyword>
<dbReference type="GO" id="GO:0044550">
    <property type="term" value="P:secondary metabolite biosynthetic process"/>
    <property type="evidence" value="ECO:0007669"/>
    <property type="project" value="UniProtKB-ARBA"/>
</dbReference>
<evidence type="ECO:0000256" key="3">
    <source>
        <dbReference type="ARBA" id="ARBA00022617"/>
    </source>
</evidence>
<dbReference type="PANTHER" id="PTHR47955">
    <property type="entry name" value="CYTOCHROME P450 FAMILY 71 PROTEIN"/>
    <property type="match status" value="1"/>
</dbReference>
<keyword evidence="7 9" id="KW-0503">Monooxygenase</keyword>
<dbReference type="InterPro" id="IPR017972">
    <property type="entry name" value="Cyt_P450_CS"/>
</dbReference>
<feature type="binding site" description="axial binding residue" evidence="8">
    <location>
        <position position="472"/>
    </location>
    <ligand>
        <name>heme</name>
        <dbReference type="ChEBI" id="CHEBI:30413"/>
    </ligand>
    <ligandPart>
        <name>Fe</name>
        <dbReference type="ChEBI" id="CHEBI:18248"/>
    </ligandPart>
</feature>
<dbReference type="FunFam" id="1.10.630.10:FF:000008">
    <property type="entry name" value="Cytochrome P450 71D8"/>
    <property type="match status" value="1"/>
</dbReference>
<dbReference type="GO" id="GO:0004497">
    <property type="term" value="F:monooxygenase activity"/>
    <property type="evidence" value="ECO:0007669"/>
    <property type="project" value="UniProtKB-KW"/>
</dbReference>
<name>A0A7J7NB89_9MAGN</name>
<evidence type="ECO:0000256" key="8">
    <source>
        <dbReference type="PIRSR" id="PIRSR602401-1"/>
    </source>
</evidence>
<evidence type="ECO:0008006" key="13">
    <source>
        <dbReference type="Google" id="ProtNLM"/>
    </source>
</evidence>
<evidence type="ECO:0000256" key="5">
    <source>
        <dbReference type="ARBA" id="ARBA00023002"/>
    </source>
</evidence>
<dbReference type="Pfam" id="PF00067">
    <property type="entry name" value="p450"/>
    <property type="match status" value="1"/>
</dbReference>
<accession>A0A7J7NB89</accession>
<evidence type="ECO:0000256" key="7">
    <source>
        <dbReference type="ARBA" id="ARBA00023033"/>
    </source>
</evidence>
<comment type="cofactor">
    <cofactor evidence="1 8">
        <name>heme</name>
        <dbReference type="ChEBI" id="CHEBI:30413"/>
    </cofactor>
</comment>
<evidence type="ECO:0000256" key="9">
    <source>
        <dbReference type="RuleBase" id="RU000461"/>
    </source>
</evidence>
<keyword evidence="12" id="KW-1185">Reference proteome</keyword>
<reference evidence="11 12" key="1">
    <citation type="journal article" date="2020" name="IScience">
        <title>Genome Sequencing of the Endangered Kingdonia uniflora (Circaeasteraceae, Ranunculales) Reveals Potential Mechanisms of Evolutionary Specialization.</title>
        <authorList>
            <person name="Sun Y."/>
            <person name="Deng T."/>
            <person name="Zhang A."/>
            <person name="Moore M.J."/>
            <person name="Landis J.B."/>
            <person name="Lin N."/>
            <person name="Zhang H."/>
            <person name="Zhang X."/>
            <person name="Huang J."/>
            <person name="Zhang X."/>
            <person name="Sun H."/>
            <person name="Wang H."/>
        </authorList>
    </citation>
    <scope>NUCLEOTIDE SEQUENCE [LARGE SCALE GENOMIC DNA]</scope>
    <source>
        <strain evidence="11">TB1705</strain>
        <tissue evidence="11">Leaf</tissue>
    </source>
</reference>
<dbReference type="AlphaFoldDB" id="A0A7J7NB89"/>
<dbReference type="Proteomes" id="UP000541444">
    <property type="component" value="Unassembled WGS sequence"/>
</dbReference>